<dbReference type="EMBL" id="BRXW01000423">
    <property type="protein sequence ID" value="GMH53203.1"/>
    <property type="molecule type" value="Genomic_DNA"/>
</dbReference>
<name>A0A9W7DWF2_9STRA</name>
<dbReference type="Proteomes" id="UP001165122">
    <property type="component" value="Unassembled WGS sequence"/>
</dbReference>
<accession>A0A9W7DWF2</accession>
<comment type="caution">
    <text evidence="2">The sequence shown here is derived from an EMBL/GenBank/DDBJ whole genome shotgun (WGS) entry which is preliminary data.</text>
</comment>
<keyword evidence="1" id="KW-0732">Signal</keyword>
<reference evidence="3" key="1">
    <citation type="journal article" date="2023" name="Commun. Biol.">
        <title>Genome analysis of Parmales, the sister group of diatoms, reveals the evolutionary specialization of diatoms from phago-mixotrophs to photoautotrophs.</title>
        <authorList>
            <person name="Ban H."/>
            <person name="Sato S."/>
            <person name="Yoshikawa S."/>
            <person name="Yamada K."/>
            <person name="Nakamura Y."/>
            <person name="Ichinomiya M."/>
            <person name="Sato N."/>
            <person name="Blanc-Mathieu R."/>
            <person name="Endo H."/>
            <person name="Kuwata A."/>
            <person name="Ogata H."/>
        </authorList>
    </citation>
    <scope>NUCLEOTIDE SEQUENCE [LARGE SCALE GENOMIC DNA]</scope>
    <source>
        <strain evidence="3">NIES 3700</strain>
    </source>
</reference>
<gene>
    <name evidence="2" type="ORF">TrLO_g11721</name>
</gene>
<feature type="chain" id="PRO_5040763952" evidence="1">
    <location>
        <begin position="19"/>
        <end position="464"/>
    </location>
</feature>
<dbReference type="OrthoDB" id="194174at2759"/>
<feature type="signal peptide" evidence="1">
    <location>
        <begin position="1"/>
        <end position="18"/>
    </location>
</feature>
<sequence length="464" mass="51257">MLALTLLILLSILARSSGVGNTYGSCNIDENDLSSELASRPAHTTCSPPNINHCFSVTGFGSEDYAGNGIYCALNTTVEMGTLAQYRHMSKPNEVRYEMMLSSKHQAMEDGDDVVWSWMLVRVKRDFTSKKNWVAMPIYQAKSFVEKSIPTDGWVAVKTVRKNKGRDDTVNFDGEFAYDHTEPNLVVKKVELGAEHLGLLWGYEVADGLDFDNKICIAEACGEGIVGTCGSRAKLLAAAQLAEISVDNVLATEHYQALLNCLFEEVAEHSMIPRQRRWELAEAHGNLGRVQGRHGGGGVDFALESITQALSYSPVETQRRSLFADLGDLYLAKGDVENAVRGYHSARDAVRSKGGNIDTRSWSVKLSDFSIGGGLAKVLGEDFLKIRSRVILGRDTGDEWKQLVWDWGRRVGEGGKELECREDEDLVEMDKDKKFCKKYVRHSSISVEEGGANGGVDVEAREEL</sequence>
<evidence type="ECO:0000313" key="2">
    <source>
        <dbReference type="EMBL" id="GMH53203.1"/>
    </source>
</evidence>
<evidence type="ECO:0000313" key="3">
    <source>
        <dbReference type="Proteomes" id="UP001165122"/>
    </source>
</evidence>
<protein>
    <submittedName>
        <fullName evidence="2">Uncharacterized protein</fullName>
    </submittedName>
</protein>
<proteinExistence type="predicted"/>
<organism evidence="2 3">
    <name type="scientific">Triparma laevis f. longispina</name>
    <dbReference type="NCBI Taxonomy" id="1714387"/>
    <lineage>
        <taxon>Eukaryota</taxon>
        <taxon>Sar</taxon>
        <taxon>Stramenopiles</taxon>
        <taxon>Ochrophyta</taxon>
        <taxon>Bolidophyceae</taxon>
        <taxon>Parmales</taxon>
        <taxon>Triparmaceae</taxon>
        <taxon>Triparma</taxon>
    </lineage>
</organism>
<keyword evidence="3" id="KW-1185">Reference proteome</keyword>
<dbReference type="AlphaFoldDB" id="A0A9W7DWF2"/>
<evidence type="ECO:0000256" key="1">
    <source>
        <dbReference type="SAM" id="SignalP"/>
    </source>
</evidence>